<feature type="transmembrane region" description="Helical" evidence="1">
    <location>
        <begin position="96"/>
        <end position="117"/>
    </location>
</feature>
<dbReference type="Pfam" id="PF14770">
    <property type="entry name" value="TMEM18"/>
    <property type="match status" value="1"/>
</dbReference>
<protein>
    <recommendedName>
        <fullName evidence="4">Transmembrane protein 18</fullName>
    </recommendedName>
</protein>
<sequence length="146" mass="17410">MEDFAAKLQRDLHARYSHKMFKWYEIVDWTEPLIVGLLATHAVLLATVFWTRHQHTVQFALFLSIMLLLFMTQRLNAWAREHWRLFATQQYFDERGVFMAIFYAAPLLAIGFFQLLLTMKSLVSMLIIVKRAEFRQQLQQKAKKTQ</sequence>
<dbReference type="InterPro" id="IPR026721">
    <property type="entry name" value="TMEM18"/>
</dbReference>
<organism evidence="2 3">
    <name type="scientific">Pythium insidiosum</name>
    <name type="common">Pythiosis disease agent</name>
    <dbReference type="NCBI Taxonomy" id="114742"/>
    <lineage>
        <taxon>Eukaryota</taxon>
        <taxon>Sar</taxon>
        <taxon>Stramenopiles</taxon>
        <taxon>Oomycota</taxon>
        <taxon>Peronosporomycetes</taxon>
        <taxon>Pythiales</taxon>
        <taxon>Pythiaceae</taxon>
        <taxon>Pythium</taxon>
    </lineage>
</organism>
<keyword evidence="1" id="KW-0812">Transmembrane</keyword>
<keyword evidence="1" id="KW-0472">Membrane</keyword>
<keyword evidence="1" id="KW-1133">Transmembrane helix</keyword>
<accession>A0AAD5MC92</accession>
<reference evidence="2" key="1">
    <citation type="submission" date="2021-12" db="EMBL/GenBank/DDBJ databases">
        <title>Prjna785345.</title>
        <authorList>
            <person name="Rujirawat T."/>
            <person name="Krajaejun T."/>
        </authorList>
    </citation>
    <scope>NUCLEOTIDE SEQUENCE</scope>
    <source>
        <strain evidence="2">Pi057C3</strain>
    </source>
</reference>
<evidence type="ECO:0000313" key="3">
    <source>
        <dbReference type="Proteomes" id="UP001209570"/>
    </source>
</evidence>
<name>A0AAD5MC92_PYTIN</name>
<gene>
    <name evidence="2" type="ORF">P43SY_005770</name>
</gene>
<evidence type="ECO:0000313" key="2">
    <source>
        <dbReference type="EMBL" id="KAJ0409876.1"/>
    </source>
</evidence>
<dbReference type="EMBL" id="JAKCXM010000002">
    <property type="protein sequence ID" value="KAJ0409876.1"/>
    <property type="molecule type" value="Genomic_DNA"/>
</dbReference>
<proteinExistence type="predicted"/>
<dbReference type="AlphaFoldDB" id="A0AAD5MC92"/>
<evidence type="ECO:0008006" key="4">
    <source>
        <dbReference type="Google" id="ProtNLM"/>
    </source>
</evidence>
<comment type="caution">
    <text evidence="2">The sequence shown here is derived from an EMBL/GenBank/DDBJ whole genome shotgun (WGS) entry which is preliminary data.</text>
</comment>
<feature type="transmembrane region" description="Helical" evidence="1">
    <location>
        <begin position="57"/>
        <end position="76"/>
    </location>
</feature>
<feature type="transmembrane region" description="Helical" evidence="1">
    <location>
        <begin position="33"/>
        <end position="50"/>
    </location>
</feature>
<evidence type="ECO:0000256" key="1">
    <source>
        <dbReference type="SAM" id="Phobius"/>
    </source>
</evidence>
<keyword evidence="3" id="KW-1185">Reference proteome</keyword>
<dbReference type="Proteomes" id="UP001209570">
    <property type="component" value="Unassembled WGS sequence"/>
</dbReference>